<proteinExistence type="predicted"/>
<dbReference type="Proteomes" id="UP000094723">
    <property type="component" value="Plasmid pLS_1"/>
</dbReference>
<geneLocation type="plasmid" evidence="4 14">
    <name>unnamed1</name>
</geneLocation>
<evidence type="ECO:0000313" key="8">
    <source>
        <dbReference type="EMBL" id="OQQ82046.1"/>
    </source>
</evidence>
<dbReference type="Proteomes" id="UP000192638">
    <property type="component" value="Unassembled WGS sequence"/>
</dbReference>
<dbReference type="EMBL" id="NBEB01000096">
    <property type="protein sequence ID" value="OQQ82046.1"/>
    <property type="molecule type" value="Genomic_DNA"/>
</dbReference>
<dbReference type="EMBL" id="NFHF01000007">
    <property type="protein sequence ID" value="OUN18782.1"/>
    <property type="molecule type" value="Genomic_DNA"/>
</dbReference>
<dbReference type="RefSeq" id="WP_003708474.1">
    <property type="nucleotide sequence ID" value="NZ_CANCWW010000006.1"/>
</dbReference>
<geneLocation type="plasmid" evidence="11">
    <name>pls_1 sequence</name>
</geneLocation>
<evidence type="ECO:0000313" key="3">
    <source>
        <dbReference type="EMBL" id="AOO74567.1"/>
    </source>
</evidence>
<evidence type="ECO:0000313" key="16">
    <source>
        <dbReference type="Proteomes" id="UP000471678"/>
    </source>
</evidence>
<dbReference type="EMBL" id="DYVK01000091">
    <property type="protein sequence ID" value="HJG16300.1"/>
    <property type="molecule type" value="Genomic_DNA"/>
</dbReference>
<dbReference type="Proteomes" id="UP000471678">
    <property type="component" value="Unassembled WGS sequence"/>
</dbReference>
<evidence type="ECO:0000313" key="14">
    <source>
        <dbReference type="Proteomes" id="UP000195378"/>
    </source>
</evidence>
<keyword evidence="3" id="KW-0614">Plasmid</keyword>
<dbReference type="EMBL" id="CP017108">
    <property type="protein sequence ID" value="AOO74335.1"/>
    <property type="molecule type" value="Genomic_DNA"/>
</dbReference>
<accession>A0A1D7TUC8</accession>
<evidence type="ECO:0000313" key="2">
    <source>
        <dbReference type="EMBL" id="AOO74335.1"/>
    </source>
</evidence>
<dbReference type="InterPro" id="IPR010985">
    <property type="entry name" value="Ribbon_hlx_hlx"/>
</dbReference>
<organism evidence="3 11">
    <name type="scientific">Ligilactobacillus salivarius</name>
    <dbReference type="NCBI Taxonomy" id="1624"/>
    <lineage>
        <taxon>Bacteria</taxon>
        <taxon>Bacillati</taxon>
        <taxon>Bacillota</taxon>
        <taxon>Bacilli</taxon>
        <taxon>Lactobacillales</taxon>
        <taxon>Lactobacillaceae</taxon>
        <taxon>Ligilactobacillus</taxon>
    </lineage>
</organism>
<evidence type="ECO:0000313" key="5">
    <source>
        <dbReference type="EMBL" id="HJG16300.1"/>
    </source>
</evidence>
<dbReference type="Pfam" id="PF03869">
    <property type="entry name" value="Arc"/>
    <property type="match status" value="1"/>
</dbReference>
<dbReference type="Proteomes" id="UP000195378">
    <property type="component" value="Plasmid unnamed1"/>
</dbReference>
<feature type="domain" description="Arc-like DNA binding" evidence="1">
    <location>
        <begin position="5"/>
        <end position="45"/>
    </location>
</feature>
<dbReference type="GO" id="GO:0003677">
    <property type="term" value="F:DNA binding"/>
    <property type="evidence" value="ECO:0007669"/>
    <property type="project" value="UniProtKB-KW"/>
</dbReference>
<dbReference type="EMBL" id="NBEF01000034">
    <property type="protein sequence ID" value="OQQ89100.1"/>
    <property type="molecule type" value="Genomic_DNA"/>
</dbReference>
<dbReference type="Proteomes" id="UP000192575">
    <property type="component" value="Unassembled WGS sequence"/>
</dbReference>
<keyword evidence="5" id="KW-0238">DNA-binding</keyword>
<protein>
    <submittedName>
        <fullName evidence="4">Arc family DNA binding domain-containing protein</fullName>
    </submittedName>
    <submittedName>
        <fullName evidence="5">Arc family DNA-binding protein</fullName>
    </submittedName>
    <submittedName>
        <fullName evidence="3">TraY domain-containing protein</fullName>
    </submittedName>
</protein>
<geneLocation type="plasmid" evidence="3">
    <name>pLS_2</name>
</geneLocation>
<evidence type="ECO:0000259" key="1">
    <source>
        <dbReference type="Pfam" id="PF03869"/>
    </source>
</evidence>
<name>A0A1D7TUC8_9LACO</name>
<dbReference type="EMBL" id="JARKHV010000005">
    <property type="protein sequence ID" value="MDF4186659.1"/>
    <property type="molecule type" value="Genomic_DNA"/>
</dbReference>
<evidence type="ECO:0000313" key="4">
    <source>
        <dbReference type="EMBL" id="ARU20247.1"/>
    </source>
</evidence>
<evidence type="ECO:0000313" key="6">
    <source>
        <dbReference type="EMBL" id="MDF4186659.1"/>
    </source>
</evidence>
<geneLocation type="plasmid" evidence="11">
    <name>pls_2 sequence</name>
</geneLocation>
<dbReference type="AlphaFoldDB" id="A0A1D7TUC8"/>
<sequence length="54" mass="6440">MSDNLPRYTLRIPREKLNKIRFIADYNGRSANKEIERLIDEHISKFEELHGAIK</sequence>
<reference evidence="6" key="9">
    <citation type="submission" date="2023-02" db="EMBL/GenBank/DDBJ databases">
        <title>Draft Whole-Genome Sequences of competitive exclusion Lactobacillus salivarius strains for Poultry.</title>
        <authorList>
            <person name="Ma L.M."/>
            <person name="Lopez-Guerra N."/>
            <person name="Zhang G."/>
        </authorList>
    </citation>
    <scope>NUCLEOTIDE SEQUENCE</scope>
    <source>
        <strain evidence="6">Salm-9</strain>
    </source>
</reference>
<dbReference type="Proteomes" id="UP000759256">
    <property type="component" value="Unassembled WGS sequence"/>
</dbReference>
<dbReference type="InterPro" id="IPR013321">
    <property type="entry name" value="Arc_rbn_hlx_hlx"/>
</dbReference>
<reference evidence="12 13" key="2">
    <citation type="submission" date="2017-03" db="EMBL/GenBank/DDBJ databases">
        <title>Phylogenomics and comparative genomics of Lactobacillus salivarius, a mammalian gut commensal.</title>
        <authorList>
            <person name="Harris H.M."/>
        </authorList>
    </citation>
    <scope>NUCLEOTIDE SEQUENCE [LARGE SCALE GENOMIC DNA]</scope>
    <source>
        <strain evidence="9 12">JCM 1047</strain>
        <strain evidence="8 13">LMG 14477</strain>
    </source>
</reference>
<evidence type="ECO:0000313" key="7">
    <source>
        <dbReference type="EMBL" id="MYY65164.1"/>
    </source>
</evidence>
<dbReference type="Proteomes" id="UP001213566">
    <property type="component" value="Unassembled WGS sequence"/>
</dbReference>
<evidence type="ECO:0000313" key="11">
    <source>
        <dbReference type="Proteomes" id="UP000094723"/>
    </source>
</evidence>
<dbReference type="InterPro" id="IPR005569">
    <property type="entry name" value="Arc_DNA-bd_dom"/>
</dbReference>
<dbReference type="Proteomes" id="UP000094723">
    <property type="component" value="Plasmid pLS_2"/>
</dbReference>
<reference evidence="10" key="5">
    <citation type="journal article" date="2018" name="BMC Genomics">
        <title>Whole genome sequencing and function prediction of 133 gut anaerobes isolated from chicken caecum in pure cultures.</title>
        <authorList>
            <person name="Medvecky M."/>
            <person name="Cejkova D."/>
            <person name="Polansky O."/>
            <person name="Karasova D."/>
            <person name="Kubasova T."/>
            <person name="Cizek A."/>
            <person name="Rychlik I."/>
        </authorList>
    </citation>
    <scope>NUCLEOTIDE SEQUENCE</scope>
    <source>
        <strain evidence="10">An84</strain>
    </source>
</reference>
<dbReference type="SUPFAM" id="SSF47598">
    <property type="entry name" value="Ribbon-helix-helix"/>
    <property type="match status" value="1"/>
</dbReference>
<evidence type="ECO:0000313" key="15">
    <source>
        <dbReference type="Proteomes" id="UP000196255"/>
    </source>
</evidence>
<dbReference type="Gene3D" id="1.10.1220.10">
    <property type="entry name" value="Met repressor-like"/>
    <property type="match status" value="1"/>
</dbReference>
<reference evidence="4 14" key="3">
    <citation type="submission" date="2017-04" db="EMBL/GenBank/DDBJ databases">
        <title>Complete genome sequence of Lactobacillus salivarius ZLS006, a probiotic strain isolated from healthy piglet.</title>
        <authorList>
            <person name="Zhang D."/>
        </authorList>
    </citation>
    <scope>NUCLEOTIDE SEQUENCE [LARGE SCALE GENOMIC DNA]</scope>
    <source>
        <strain evidence="4 14">ZLS006</strain>
        <plasmid evidence="4 14">unnamed1</plasmid>
    </source>
</reference>
<evidence type="ECO:0000313" key="12">
    <source>
        <dbReference type="Proteomes" id="UP000192575"/>
    </source>
</evidence>
<reference evidence="3 11" key="1">
    <citation type="submission" date="2016-09" db="EMBL/GenBank/DDBJ databases">
        <title>Complete Genome Sequence of Lactobacillus salivarius Jin.</title>
        <authorList>
            <person name="Jin N."/>
            <person name="Li C."/>
            <person name="Wang M."/>
            <person name="Ren D."/>
            <person name="Di Y."/>
            <person name="Pan R."/>
            <person name="Du S."/>
            <person name="Lu H."/>
            <person name="Li X."/>
            <person name="Tian M."/>
        </authorList>
    </citation>
    <scope>NUCLEOTIDE SEQUENCE [LARGE SCALE GENOMIC DNA]</scope>
    <source>
        <strain evidence="3 11">CICC 23174</strain>
        <plasmid evidence="2">pLS_1</plasmid>
        <plasmid evidence="11">pls_1 sequence</plasmid>
        <plasmid evidence="3">pLS_2</plasmid>
        <plasmid evidence="11">pls_2 sequence</plasmid>
    </source>
</reference>
<evidence type="ECO:0000313" key="13">
    <source>
        <dbReference type="Proteomes" id="UP000192638"/>
    </source>
</evidence>
<dbReference type="EMBL" id="CP017109">
    <property type="protein sequence ID" value="AOO74567.1"/>
    <property type="molecule type" value="Genomic_DNA"/>
</dbReference>
<dbReference type="Proteomes" id="UP000196255">
    <property type="component" value="Unassembled WGS sequence"/>
</dbReference>
<reference evidence="5" key="8">
    <citation type="submission" date="2021-09" db="EMBL/GenBank/DDBJ databases">
        <authorList>
            <person name="Gilroy R."/>
        </authorList>
    </citation>
    <scope>NUCLEOTIDE SEQUENCE</scope>
    <source>
        <strain evidence="5">CHK189-29639</strain>
    </source>
</reference>
<dbReference type="EMBL" id="VSUB01000008">
    <property type="protein sequence ID" value="MYY65164.1"/>
    <property type="molecule type" value="Genomic_DNA"/>
</dbReference>
<geneLocation type="plasmid" evidence="2">
    <name>pLS_1</name>
</geneLocation>
<dbReference type="EMBL" id="CP020859">
    <property type="protein sequence ID" value="ARU20247.1"/>
    <property type="molecule type" value="Genomic_DNA"/>
</dbReference>
<dbReference type="GO" id="GO:0006355">
    <property type="term" value="P:regulation of DNA-templated transcription"/>
    <property type="evidence" value="ECO:0007669"/>
    <property type="project" value="InterPro"/>
</dbReference>
<evidence type="ECO:0000313" key="10">
    <source>
        <dbReference type="EMBL" id="OUN18782.1"/>
    </source>
</evidence>
<reference evidence="15" key="4">
    <citation type="submission" date="2017-04" db="EMBL/GenBank/DDBJ databases">
        <title>Function of individual gut microbiota members based on whole genome sequencing of pure cultures obtained from chicken caecum.</title>
        <authorList>
            <person name="Medvecky M."/>
            <person name="Cejkova D."/>
            <person name="Polansky O."/>
            <person name="Karasova D."/>
            <person name="Kubasova T."/>
            <person name="Cizek A."/>
            <person name="Rychlik I."/>
        </authorList>
    </citation>
    <scope>NUCLEOTIDE SEQUENCE [LARGE SCALE GENOMIC DNA]</scope>
    <source>
        <strain evidence="15">An84</strain>
    </source>
</reference>
<reference evidence="5" key="7">
    <citation type="journal article" date="2021" name="PeerJ">
        <title>Extensive microbial diversity within the chicken gut microbiome revealed by metagenomics and culture.</title>
        <authorList>
            <person name="Gilroy R."/>
            <person name="Ravi A."/>
            <person name="Getino M."/>
            <person name="Pursley I."/>
            <person name="Horton D.L."/>
            <person name="Alikhan N.F."/>
            <person name="Baker D."/>
            <person name="Gharbi K."/>
            <person name="Hall N."/>
            <person name="Watson M."/>
            <person name="Adriaenssens E.M."/>
            <person name="Foster-Nyarko E."/>
            <person name="Jarju S."/>
            <person name="Secka A."/>
            <person name="Antonio M."/>
            <person name="Oren A."/>
            <person name="Chaudhuri R.R."/>
            <person name="La Ragione R."/>
            <person name="Hildebrand F."/>
            <person name="Pallen M.J."/>
        </authorList>
    </citation>
    <scope>NUCLEOTIDE SEQUENCE</scope>
    <source>
        <strain evidence="5">CHK189-29639</strain>
    </source>
</reference>
<reference evidence="7 16" key="6">
    <citation type="journal article" date="2020" name="Food Funct.">
        <title>Screening of Lactobacillus salivarius strains from the feces of Chinese populations and the evaluation of their effects against intestinal inflammation in mice.</title>
        <authorList>
            <person name="Zhai Q."/>
            <person name="Shen X."/>
            <person name="Cen S."/>
            <person name="Zhang C."/>
            <person name="Tian F."/>
            <person name="Zhao J."/>
            <person name="Zhang H."/>
            <person name="Xue Y."/>
            <person name="Chen W."/>
        </authorList>
    </citation>
    <scope>NUCLEOTIDE SEQUENCE [LARGE SCALE GENOMIC DNA]</scope>
    <source>
        <strain evidence="7 16">FYNDL5_1.scaf</strain>
    </source>
</reference>
<evidence type="ECO:0000313" key="9">
    <source>
        <dbReference type="EMBL" id="OQQ89100.1"/>
    </source>
</evidence>
<gene>
    <name evidence="10" type="ORF">B5G36_04330</name>
    <name evidence="9" type="ORF">B6U56_09860</name>
    <name evidence="8" type="ORF">B6U60_09205</name>
    <name evidence="4" type="ORF">B7R82_09710</name>
    <name evidence="2" type="ORF">BHF65_08600</name>
    <name evidence="3" type="ORF">BHF65_09835</name>
    <name evidence="7" type="ORF">FYL25_07040</name>
    <name evidence="5" type="ORF">K8V06_09235</name>
    <name evidence="6" type="ORF">PV940_06340</name>
</gene>